<sequence length="145" mass="15659">MKADVCTNTVRKAILTFSVFTRNPRPAPDRPPPAISSPPPTEALTTCHSSSAPTHTHSHRRSAYVTTDSLIQSVSRFNALWLRSSSLPPSTTRCPGRSTQAAQPGQLHSQVLSSSQGSVEVGCLVPRLLYKLEVLALLFAEVIVL</sequence>
<dbReference type="AlphaFoldDB" id="A0AAV4I0V7"/>
<dbReference type="Proteomes" id="UP000762676">
    <property type="component" value="Unassembled WGS sequence"/>
</dbReference>
<proteinExistence type="predicted"/>
<feature type="region of interest" description="Disordered" evidence="1">
    <location>
        <begin position="21"/>
        <end position="63"/>
    </location>
</feature>
<evidence type="ECO:0000313" key="2">
    <source>
        <dbReference type="EMBL" id="GFS03767.1"/>
    </source>
</evidence>
<evidence type="ECO:0000256" key="1">
    <source>
        <dbReference type="SAM" id="MobiDB-lite"/>
    </source>
</evidence>
<feature type="compositionally biased region" description="Low complexity" evidence="1">
    <location>
        <begin position="45"/>
        <end position="55"/>
    </location>
</feature>
<dbReference type="EMBL" id="BMAT01002291">
    <property type="protein sequence ID" value="GFS03767.1"/>
    <property type="molecule type" value="Genomic_DNA"/>
</dbReference>
<organism evidence="2 3">
    <name type="scientific">Elysia marginata</name>
    <dbReference type="NCBI Taxonomy" id="1093978"/>
    <lineage>
        <taxon>Eukaryota</taxon>
        <taxon>Metazoa</taxon>
        <taxon>Spiralia</taxon>
        <taxon>Lophotrochozoa</taxon>
        <taxon>Mollusca</taxon>
        <taxon>Gastropoda</taxon>
        <taxon>Heterobranchia</taxon>
        <taxon>Euthyneura</taxon>
        <taxon>Panpulmonata</taxon>
        <taxon>Sacoglossa</taxon>
        <taxon>Placobranchoidea</taxon>
        <taxon>Plakobranchidae</taxon>
        <taxon>Elysia</taxon>
    </lineage>
</organism>
<gene>
    <name evidence="2" type="ORF">ElyMa_001157600</name>
</gene>
<reference evidence="2 3" key="1">
    <citation type="journal article" date="2021" name="Elife">
        <title>Chloroplast acquisition without the gene transfer in kleptoplastic sea slugs, Plakobranchus ocellatus.</title>
        <authorList>
            <person name="Maeda T."/>
            <person name="Takahashi S."/>
            <person name="Yoshida T."/>
            <person name="Shimamura S."/>
            <person name="Takaki Y."/>
            <person name="Nagai Y."/>
            <person name="Toyoda A."/>
            <person name="Suzuki Y."/>
            <person name="Arimoto A."/>
            <person name="Ishii H."/>
            <person name="Satoh N."/>
            <person name="Nishiyama T."/>
            <person name="Hasebe M."/>
            <person name="Maruyama T."/>
            <person name="Minagawa J."/>
            <person name="Obokata J."/>
            <person name="Shigenobu S."/>
        </authorList>
    </citation>
    <scope>NUCLEOTIDE SEQUENCE [LARGE SCALE GENOMIC DNA]</scope>
</reference>
<protein>
    <submittedName>
        <fullName evidence="2">Uncharacterized protein</fullName>
    </submittedName>
</protein>
<comment type="caution">
    <text evidence="2">The sequence shown here is derived from an EMBL/GenBank/DDBJ whole genome shotgun (WGS) entry which is preliminary data.</text>
</comment>
<accession>A0AAV4I0V7</accession>
<feature type="compositionally biased region" description="Pro residues" evidence="1">
    <location>
        <begin position="25"/>
        <end position="41"/>
    </location>
</feature>
<name>A0AAV4I0V7_9GAST</name>
<keyword evidence="3" id="KW-1185">Reference proteome</keyword>
<evidence type="ECO:0000313" key="3">
    <source>
        <dbReference type="Proteomes" id="UP000762676"/>
    </source>
</evidence>